<dbReference type="SMART" id="SM00460">
    <property type="entry name" value="TGc"/>
    <property type="match status" value="1"/>
</dbReference>
<dbReference type="SUPFAM" id="SSF54001">
    <property type="entry name" value="Cysteine proteinases"/>
    <property type="match status" value="1"/>
</dbReference>
<proteinExistence type="predicted"/>
<protein>
    <submittedName>
        <fullName evidence="2">Transglutaminase family protein</fullName>
    </submittedName>
</protein>
<organism evidence="2 3">
    <name type="scientific">Alteromonas gilva</name>
    <dbReference type="NCBI Taxonomy" id="2987522"/>
    <lineage>
        <taxon>Bacteria</taxon>
        <taxon>Pseudomonadati</taxon>
        <taxon>Pseudomonadota</taxon>
        <taxon>Gammaproteobacteria</taxon>
        <taxon>Alteromonadales</taxon>
        <taxon>Alteromonadaceae</taxon>
        <taxon>Alteromonas/Salinimonas group</taxon>
        <taxon>Alteromonas</taxon>
    </lineage>
</organism>
<dbReference type="Gene3D" id="3.10.620.30">
    <property type="match status" value="1"/>
</dbReference>
<feature type="domain" description="Transglutaminase-like" evidence="1">
    <location>
        <begin position="174"/>
        <end position="239"/>
    </location>
</feature>
<gene>
    <name evidence="2" type="ORF">OIK42_16930</name>
</gene>
<name>A0ABT5L5V5_9ALTE</name>
<dbReference type="PANTHER" id="PTHR33490">
    <property type="entry name" value="BLR5614 PROTEIN-RELATED"/>
    <property type="match status" value="1"/>
</dbReference>
<dbReference type="Pfam" id="PF08379">
    <property type="entry name" value="Bact_transglu_N"/>
    <property type="match status" value="1"/>
</dbReference>
<dbReference type="Pfam" id="PF01841">
    <property type="entry name" value="Transglut_core"/>
    <property type="match status" value="1"/>
</dbReference>
<dbReference type="InterPro" id="IPR013589">
    <property type="entry name" value="Bac_transglu_N"/>
</dbReference>
<dbReference type="PANTHER" id="PTHR33490:SF1">
    <property type="entry name" value="SLL1233 PROTEIN"/>
    <property type="match status" value="1"/>
</dbReference>
<keyword evidence="3" id="KW-1185">Reference proteome</keyword>
<dbReference type="RefSeq" id="WP_273642267.1">
    <property type="nucleotide sequence ID" value="NZ_JAQQXP010000003.1"/>
</dbReference>
<accession>A0ABT5L5V5</accession>
<reference evidence="2 3" key="1">
    <citation type="submission" date="2022-10" db="EMBL/GenBank/DDBJ databases">
        <title>Alteromonas sp. chi3 Genome sequencing.</title>
        <authorList>
            <person name="Park S."/>
        </authorList>
    </citation>
    <scope>NUCLEOTIDE SEQUENCE [LARGE SCALE GENOMIC DNA]</scope>
    <source>
        <strain evidence="3">chi3</strain>
    </source>
</reference>
<dbReference type="EMBL" id="JAQQXP010000003">
    <property type="protein sequence ID" value="MDC8832443.1"/>
    <property type="molecule type" value="Genomic_DNA"/>
</dbReference>
<evidence type="ECO:0000313" key="3">
    <source>
        <dbReference type="Proteomes" id="UP001218788"/>
    </source>
</evidence>
<dbReference type="Proteomes" id="UP001218788">
    <property type="component" value="Unassembled WGS sequence"/>
</dbReference>
<evidence type="ECO:0000313" key="2">
    <source>
        <dbReference type="EMBL" id="MDC8832443.1"/>
    </source>
</evidence>
<dbReference type="InterPro" id="IPR002931">
    <property type="entry name" value="Transglutaminase-like"/>
</dbReference>
<comment type="caution">
    <text evidence="2">The sequence shown here is derived from an EMBL/GenBank/DDBJ whole genome shotgun (WGS) entry which is preliminary data.</text>
</comment>
<evidence type="ECO:0000259" key="1">
    <source>
        <dbReference type="SMART" id="SM00460"/>
    </source>
</evidence>
<sequence>MRRLQINHITTYQFSGAVELTPHTLRLRPREGHDQHIESSQLIITPPAELHWQRDAEENTIAVASFTQATQKLVINSTITIQKFDIEPHNFLVAEHAVDYPFAYTTEEAIALTPYTQIQSPTDKDDLKRWLADIWQPAEQIQTFALLLRLNQKIYQSFDYIKREEEGVQPPGITLTSQAGSCRDLANLMMLAARKLGFASRFVSGYVHTGEDNIQEGSTHAWTEIFIPGAGWKGFDPTFGNLAGSSHIAVSVSRRAELTPPISGGFYGSPGTTMEVDVQVNEIM</sequence>
<dbReference type="InterPro" id="IPR038765">
    <property type="entry name" value="Papain-like_cys_pep_sf"/>
</dbReference>